<keyword evidence="2" id="KW-0479">Metal-binding</keyword>
<dbReference type="PROSITE" id="PS50982">
    <property type="entry name" value="MBD"/>
    <property type="match status" value="1"/>
</dbReference>
<feature type="region of interest" description="Disordered" evidence="11">
    <location>
        <begin position="335"/>
        <end position="354"/>
    </location>
</feature>
<dbReference type="Pfam" id="PF01429">
    <property type="entry name" value="MBD"/>
    <property type="match status" value="1"/>
</dbReference>
<dbReference type="PROSITE" id="PS00028">
    <property type="entry name" value="ZINC_FINGER_C2H2_1"/>
    <property type="match status" value="1"/>
</dbReference>
<organism evidence="15 16">
    <name type="scientific">Ignelater luminosus</name>
    <name type="common">Cucubano</name>
    <name type="synonym">Pyrophorus luminosus</name>
    <dbReference type="NCBI Taxonomy" id="2038154"/>
    <lineage>
        <taxon>Eukaryota</taxon>
        <taxon>Metazoa</taxon>
        <taxon>Ecdysozoa</taxon>
        <taxon>Arthropoda</taxon>
        <taxon>Hexapoda</taxon>
        <taxon>Insecta</taxon>
        <taxon>Pterygota</taxon>
        <taxon>Neoptera</taxon>
        <taxon>Endopterygota</taxon>
        <taxon>Coleoptera</taxon>
        <taxon>Polyphaga</taxon>
        <taxon>Elateriformia</taxon>
        <taxon>Elateroidea</taxon>
        <taxon>Elateridae</taxon>
        <taxon>Agrypninae</taxon>
        <taxon>Pyrophorini</taxon>
        <taxon>Ignelater</taxon>
    </lineage>
</organism>
<feature type="region of interest" description="Disordered" evidence="11">
    <location>
        <begin position="596"/>
        <end position="623"/>
    </location>
</feature>
<feature type="coiled-coil region" evidence="10">
    <location>
        <begin position="1064"/>
        <end position="1091"/>
    </location>
</feature>
<dbReference type="GO" id="GO:0006357">
    <property type="term" value="P:regulation of transcription by RNA polymerase II"/>
    <property type="evidence" value="ECO:0007669"/>
    <property type="project" value="TreeGrafter"/>
</dbReference>
<dbReference type="SUPFAM" id="SSF57903">
    <property type="entry name" value="FYVE/PHD zinc finger"/>
    <property type="match status" value="1"/>
</dbReference>
<comment type="caution">
    <text evidence="15">The sequence shown here is derived from an EMBL/GenBank/DDBJ whole genome shotgun (WGS) entry which is preliminary data.</text>
</comment>
<dbReference type="Pfam" id="PF20826">
    <property type="entry name" value="PHD_5"/>
    <property type="match status" value="1"/>
</dbReference>
<dbReference type="CDD" id="cd01396">
    <property type="entry name" value="MeCP2_MBD"/>
    <property type="match status" value="1"/>
</dbReference>
<feature type="compositionally biased region" description="Polar residues" evidence="11">
    <location>
        <begin position="607"/>
        <end position="623"/>
    </location>
</feature>
<gene>
    <name evidence="15" type="ORF">ILUMI_03674</name>
</gene>
<keyword evidence="3" id="KW-0677">Repeat</keyword>
<dbReference type="SUPFAM" id="SSF54171">
    <property type="entry name" value="DNA-binding domain"/>
    <property type="match status" value="1"/>
</dbReference>
<evidence type="ECO:0000259" key="12">
    <source>
        <dbReference type="PROSITE" id="PS50157"/>
    </source>
</evidence>
<feature type="region of interest" description="Disordered" evidence="11">
    <location>
        <begin position="661"/>
        <end position="681"/>
    </location>
</feature>
<evidence type="ECO:0000256" key="3">
    <source>
        <dbReference type="ARBA" id="ARBA00022737"/>
    </source>
</evidence>
<dbReference type="AlphaFoldDB" id="A0A8K0DG51"/>
<feature type="region of interest" description="Disordered" evidence="11">
    <location>
        <begin position="760"/>
        <end position="802"/>
    </location>
</feature>
<evidence type="ECO:0000256" key="9">
    <source>
        <dbReference type="PROSITE-ProRule" id="PRU00309"/>
    </source>
</evidence>
<feature type="compositionally biased region" description="Polar residues" evidence="11">
    <location>
        <begin position="381"/>
        <end position="390"/>
    </location>
</feature>
<keyword evidence="4 8" id="KW-0863">Zinc-finger</keyword>
<dbReference type="SUPFAM" id="SSF57716">
    <property type="entry name" value="Glucocorticoid receptor-like (DNA-binding domain)"/>
    <property type="match status" value="1"/>
</dbReference>
<dbReference type="GO" id="GO:0005634">
    <property type="term" value="C:nucleus"/>
    <property type="evidence" value="ECO:0007669"/>
    <property type="project" value="UniProtKB-SubCell"/>
</dbReference>
<evidence type="ECO:0000256" key="4">
    <source>
        <dbReference type="ARBA" id="ARBA00022771"/>
    </source>
</evidence>
<evidence type="ECO:0000256" key="11">
    <source>
        <dbReference type="SAM" id="MobiDB-lite"/>
    </source>
</evidence>
<evidence type="ECO:0000256" key="10">
    <source>
        <dbReference type="SAM" id="Coils"/>
    </source>
</evidence>
<keyword evidence="6 9" id="KW-0238">DNA-binding</keyword>
<feature type="domain" description="MBD" evidence="14">
    <location>
        <begin position="426"/>
        <end position="498"/>
    </location>
</feature>
<evidence type="ECO:0000313" key="16">
    <source>
        <dbReference type="Proteomes" id="UP000801492"/>
    </source>
</evidence>
<dbReference type="Pfam" id="PF05485">
    <property type="entry name" value="THAP"/>
    <property type="match status" value="1"/>
</dbReference>
<dbReference type="PROSITE" id="PS50157">
    <property type="entry name" value="ZINC_FINGER_C2H2_2"/>
    <property type="match status" value="1"/>
</dbReference>
<comment type="subcellular location">
    <subcellularLocation>
        <location evidence="1">Nucleus</location>
    </subcellularLocation>
</comment>
<evidence type="ECO:0000256" key="5">
    <source>
        <dbReference type="ARBA" id="ARBA00022833"/>
    </source>
</evidence>
<dbReference type="GO" id="GO:0003677">
    <property type="term" value="F:DNA binding"/>
    <property type="evidence" value="ECO:0007669"/>
    <property type="project" value="UniProtKB-UniRule"/>
</dbReference>
<keyword evidence="16" id="KW-1185">Reference proteome</keyword>
<feature type="compositionally biased region" description="Pro residues" evidence="11">
    <location>
        <begin position="517"/>
        <end position="526"/>
    </location>
</feature>
<dbReference type="Gene3D" id="2.30.30.140">
    <property type="match status" value="2"/>
</dbReference>
<evidence type="ECO:0000256" key="1">
    <source>
        <dbReference type="ARBA" id="ARBA00004123"/>
    </source>
</evidence>
<evidence type="ECO:0008006" key="17">
    <source>
        <dbReference type="Google" id="ProtNLM"/>
    </source>
</evidence>
<dbReference type="InterPro" id="IPR016177">
    <property type="entry name" value="DNA-bd_dom_sf"/>
</dbReference>
<keyword evidence="7" id="KW-0539">Nucleus</keyword>
<name>A0A8K0DG51_IGNLU</name>
<dbReference type="GO" id="GO:0008270">
    <property type="term" value="F:zinc ion binding"/>
    <property type="evidence" value="ECO:0007669"/>
    <property type="project" value="UniProtKB-KW"/>
</dbReference>
<proteinExistence type="predicted"/>
<dbReference type="EMBL" id="VTPC01001270">
    <property type="protein sequence ID" value="KAF2902512.1"/>
    <property type="molecule type" value="Genomic_DNA"/>
</dbReference>
<dbReference type="PROSITE" id="PS50950">
    <property type="entry name" value="ZF_THAP"/>
    <property type="match status" value="1"/>
</dbReference>
<feature type="region of interest" description="Disordered" evidence="11">
    <location>
        <begin position="497"/>
        <end position="530"/>
    </location>
</feature>
<dbReference type="CDD" id="cd20386">
    <property type="entry name" value="Tudor_PHF20-like"/>
    <property type="match status" value="1"/>
</dbReference>
<dbReference type="OrthoDB" id="161570at2759"/>
<dbReference type="InterPro" id="IPR001739">
    <property type="entry name" value="Methyl_CpG_DNA-bd"/>
</dbReference>
<evidence type="ECO:0000256" key="8">
    <source>
        <dbReference type="PROSITE-ProRule" id="PRU00042"/>
    </source>
</evidence>
<evidence type="ECO:0000259" key="14">
    <source>
        <dbReference type="PROSITE" id="PS50982"/>
    </source>
</evidence>
<dbReference type="Proteomes" id="UP000801492">
    <property type="component" value="Unassembled WGS sequence"/>
</dbReference>
<evidence type="ECO:0000256" key="7">
    <source>
        <dbReference type="ARBA" id="ARBA00023242"/>
    </source>
</evidence>
<feature type="domain" description="C2H2-type" evidence="12">
    <location>
        <begin position="544"/>
        <end position="569"/>
    </location>
</feature>
<dbReference type="InterPro" id="IPR013087">
    <property type="entry name" value="Znf_C2H2_type"/>
</dbReference>
<dbReference type="InterPro" id="IPR019786">
    <property type="entry name" value="Zinc_finger_PHD-type_CS"/>
</dbReference>
<protein>
    <recommendedName>
        <fullName evidence="17">PHD finger protein 20</fullName>
    </recommendedName>
</protein>
<accession>A0A8K0DG51</accession>
<dbReference type="SUPFAM" id="SSF63748">
    <property type="entry name" value="Tudor/PWWP/MBT"/>
    <property type="match status" value="2"/>
</dbReference>
<dbReference type="SMART" id="SM00333">
    <property type="entry name" value="TUDOR"/>
    <property type="match status" value="1"/>
</dbReference>
<keyword evidence="10" id="KW-0175">Coiled coil</keyword>
<dbReference type="CDD" id="cd20104">
    <property type="entry name" value="MBT_PHF20L1-like"/>
    <property type="match status" value="1"/>
</dbReference>
<feature type="compositionally biased region" description="Polar residues" evidence="11">
    <location>
        <begin position="781"/>
        <end position="802"/>
    </location>
</feature>
<evidence type="ECO:0000259" key="13">
    <source>
        <dbReference type="PROSITE" id="PS50950"/>
    </source>
</evidence>
<dbReference type="PANTHER" id="PTHR15856:SF51">
    <property type="entry name" value="MBD-R2"/>
    <property type="match status" value="1"/>
</dbReference>
<reference evidence="15" key="1">
    <citation type="submission" date="2019-08" db="EMBL/GenBank/DDBJ databases">
        <title>The genome of the North American firefly Photinus pyralis.</title>
        <authorList>
            <consortium name="Photinus pyralis genome working group"/>
            <person name="Fallon T.R."/>
            <person name="Sander Lower S.E."/>
            <person name="Weng J.-K."/>
        </authorList>
    </citation>
    <scope>NUCLEOTIDE SEQUENCE</scope>
    <source>
        <strain evidence="15">TRF0915ILg1</strain>
        <tissue evidence="15">Whole body</tissue>
    </source>
</reference>
<dbReference type="PANTHER" id="PTHR15856">
    <property type="entry name" value="PHD FINGER PROTEIN 20-RELATED"/>
    <property type="match status" value="1"/>
</dbReference>
<dbReference type="SMART" id="SM00391">
    <property type="entry name" value="MBD"/>
    <property type="match status" value="1"/>
</dbReference>
<dbReference type="InterPro" id="IPR011011">
    <property type="entry name" value="Znf_FYVE_PHD"/>
</dbReference>
<keyword evidence="5" id="KW-0862">Zinc</keyword>
<feature type="region of interest" description="Disordered" evidence="11">
    <location>
        <begin position="376"/>
        <end position="407"/>
    </location>
</feature>
<dbReference type="Gene3D" id="3.30.890.10">
    <property type="entry name" value="Methyl-cpg-binding Protein 2, Chain A"/>
    <property type="match status" value="1"/>
</dbReference>
<dbReference type="GO" id="GO:0044545">
    <property type="term" value="C:NSL complex"/>
    <property type="evidence" value="ECO:0007669"/>
    <property type="project" value="TreeGrafter"/>
</dbReference>
<dbReference type="InterPro" id="IPR013083">
    <property type="entry name" value="Znf_RING/FYVE/PHD"/>
</dbReference>
<feature type="domain" description="THAP-type" evidence="13">
    <location>
        <begin position="1"/>
        <end position="84"/>
    </location>
</feature>
<evidence type="ECO:0000313" key="15">
    <source>
        <dbReference type="EMBL" id="KAF2902512.1"/>
    </source>
</evidence>
<dbReference type="PROSITE" id="PS01359">
    <property type="entry name" value="ZF_PHD_1"/>
    <property type="match status" value="1"/>
</dbReference>
<evidence type="ECO:0000256" key="2">
    <source>
        <dbReference type="ARBA" id="ARBA00022723"/>
    </source>
</evidence>
<sequence>MGRKCMVPDCLSEEGRNEDRGVTFHKIPLHADIRPKWMSLCHIPEDKFNVKVVHVCSRHFLKADFYRFKGKKYMLKQGVLPSVFPWNKLKRENEISQMDDSFSSKPGTVEILSTGIKEEIMNDVQIDEEQIPPEVHKMEVDTKTEIKDEILSAAEEVITTNTIKKESSETIGDILMCDPAESLTVAKKIEPLPSSSTTIEQQGKSIQTAFGTVNLKINSRLEALDFNQIWLPARMIEIDYEENEVLIHFEKYSSKYDEWINMNSSRLRPVQPPTKKVVSETFVIGEKCMASWSDARKFPAVVTKVIDKDTYEVLFNDGFVKVLKAHRMAKADGKSVGSAPLFNPAEGTKQDRREKKRKLNVVELFRKRAKVDNSDEASGTAIGSSVTTSDEGIASPNEDSDSFLPRWENGRPVGVESVIETSDGIRKSVIVPDPKLPLGWQKHLTQRSHGASAGKWDTVLVSPEGRRFRTRSEIKAYLEENPHLSYSENMFNFSLHKRTRRRPVSTTTDTPSESAPPDHPPPPAPPQEEENLNSLKIPLINDVYKCPIEGCGKNFRRENLAQMHVKHYHPKFTKYLDSTPNVADLAYARTVGESLDKSPERIARSAPTRQTQKSITPKTSTPKINVYSPSVETETKLASQTIDSQATQLQKTKDSEILKLLNSKPPEDNAPKYPPGLPSSMYPDIKLKDLLNKSEGIPKRDDLNLKTLSASTTRPTGIKTLLPVVRPNDKKEIDTEKNQTVDTETWPKTPANKIHSIKQNLKRKRQVSENVEQLKSKENIESTTSGSIIKQEPGPTSESSSNYIVEGGEVIKIVRMKREEIINCTCGITEEDGLMIQCELCLCWQHAYCNNIERENQVPEKYICYICLNPMRQRSSRKYFHDQDWLKNGTLPVANYHCKDNESLKKRFEKLKKSHDMTGGLLELRDFMHSLKVKLKIAEAKNHPKLYLWSKQWEKLPLPEKIEIKTDVEDSKLKSSSITENSFTKSELDLLSNKTESQNDSMLLSILKSAKDEQKLKDDLDLNTLIDNNLEQLPMSIPIIPQPEAAIESADCKLNLLDHIAHCQSLVEERLNDFERQLDELDGNSNNTEEDFSRTCQTMQMLLRDLNTLKELSHSNSL</sequence>
<dbReference type="SMART" id="SM00980">
    <property type="entry name" value="THAP"/>
    <property type="match status" value="1"/>
</dbReference>
<dbReference type="InterPro" id="IPR006612">
    <property type="entry name" value="THAP_Znf"/>
</dbReference>
<dbReference type="InterPro" id="IPR043449">
    <property type="entry name" value="PHF20-like"/>
</dbReference>
<evidence type="ECO:0000256" key="6">
    <source>
        <dbReference type="ARBA" id="ARBA00023125"/>
    </source>
</evidence>
<dbReference type="Gene3D" id="3.30.40.10">
    <property type="entry name" value="Zinc/RING finger domain, C3HC4 (zinc finger)"/>
    <property type="match status" value="1"/>
</dbReference>
<dbReference type="InterPro" id="IPR002999">
    <property type="entry name" value="Tudor"/>
</dbReference>